<dbReference type="PROSITE" id="PS50297">
    <property type="entry name" value="ANK_REP_REGION"/>
    <property type="match status" value="3"/>
</dbReference>
<gene>
    <name evidence="3" type="ORF">MNBD_ALPHA03-933</name>
</gene>
<dbReference type="Pfam" id="PF00023">
    <property type="entry name" value="Ank"/>
    <property type="match status" value="1"/>
</dbReference>
<dbReference type="PRINTS" id="PR01415">
    <property type="entry name" value="ANKYRIN"/>
</dbReference>
<dbReference type="SUPFAM" id="SSF48403">
    <property type="entry name" value="Ankyrin repeat"/>
    <property type="match status" value="1"/>
</dbReference>
<dbReference type="SMART" id="SM00248">
    <property type="entry name" value="ANK"/>
    <property type="match status" value="4"/>
</dbReference>
<sequence length="219" mass="22965">MSRDDLFKAIDVADEVKLRAILAKDKTLASSRSSDGVSAILFTLYLAKYDLTRALLEPGPELDQFDLAGLDMPDELARFLEAESDIDHLSGDGFSALHLACFFGSLNAASLLIEMGANVNIHAGNMSDLRPLHSACVAGQGLIVGLLLKAGAKVNVIQAGGYTPLMAAASLGNAPVVDMLLEYGADVSVKSDDNRTAANFAEAAGLDALVDRLRAISSA</sequence>
<organism evidence="3">
    <name type="scientific">hydrothermal vent metagenome</name>
    <dbReference type="NCBI Taxonomy" id="652676"/>
    <lineage>
        <taxon>unclassified sequences</taxon>
        <taxon>metagenomes</taxon>
        <taxon>ecological metagenomes</taxon>
    </lineage>
</organism>
<dbReference type="PROSITE" id="PS50088">
    <property type="entry name" value="ANK_REPEAT"/>
    <property type="match status" value="3"/>
</dbReference>
<reference evidence="3" key="1">
    <citation type="submission" date="2018-06" db="EMBL/GenBank/DDBJ databases">
        <authorList>
            <person name="Zhirakovskaya E."/>
        </authorList>
    </citation>
    <scope>NUCLEOTIDE SEQUENCE</scope>
</reference>
<dbReference type="Pfam" id="PF12796">
    <property type="entry name" value="Ank_2"/>
    <property type="match status" value="1"/>
</dbReference>
<accession>A0A3B1BUX4</accession>
<dbReference type="AlphaFoldDB" id="A0A3B1BUX4"/>
<proteinExistence type="predicted"/>
<dbReference type="PANTHER" id="PTHR24198">
    <property type="entry name" value="ANKYRIN REPEAT AND PROTEIN KINASE DOMAIN-CONTAINING PROTEIN"/>
    <property type="match status" value="1"/>
</dbReference>
<dbReference type="InterPro" id="IPR036770">
    <property type="entry name" value="Ankyrin_rpt-contain_sf"/>
</dbReference>
<name>A0A3B1BUX4_9ZZZZ</name>
<dbReference type="Gene3D" id="1.25.40.20">
    <property type="entry name" value="Ankyrin repeat-containing domain"/>
    <property type="match status" value="2"/>
</dbReference>
<dbReference type="InterPro" id="IPR002110">
    <property type="entry name" value="Ankyrin_rpt"/>
</dbReference>
<keyword evidence="2" id="KW-0040">ANK repeat</keyword>
<dbReference type="EMBL" id="UOFW01000240">
    <property type="protein sequence ID" value="VAX08477.1"/>
    <property type="molecule type" value="Genomic_DNA"/>
</dbReference>
<keyword evidence="1" id="KW-0677">Repeat</keyword>
<evidence type="ECO:0000256" key="1">
    <source>
        <dbReference type="ARBA" id="ARBA00022737"/>
    </source>
</evidence>
<evidence type="ECO:0000313" key="3">
    <source>
        <dbReference type="EMBL" id="VAX08477.1"/>
    </source>
</evidence>
<dbReference type="PANTHER" id="PTHR24198:SF194">
    <property type="entry name" value="INVERSIN-A"/>
    <property type="match status" value="1"/>
</dbReference>
<evidence type="ECO:0000256" key="2">
    <source>
        <dbReference type="ARBA" id="ARBA00023043"/>
    </source>
</evidence>
<protein>
    <submittedName>
        <fullName evidence="3">Uncharacterized protein</fullName>
    </submittedName>
</protein>